<dbReference type="Gene3D" id="2.30.110.10">
    <property type="entry name" value="Electron Transport, Fmn-binding Protein, Chain A"/>
    <property type="match status" value="1"/>
</dbReference>
<reference evidence="3 4" key="1">
    <citation type="journal article" date="2019" name="Int. J. Syst. Evol. Microbiol.">
        <title>The Global Catalogue of Microorganisms (GCM) 10K type strain sequencing project: providing services to taxonomists for standard genome sequencing and annotation.</title>
        <authorList>
            <consortium name="The Broad Institute Genomics Platform"/>
            <consortium name="The Broad Institute Genome Sequencing Center for Infectious Disease"/>
            <person name="Wu L."/>
            <person name="Ma J."/>
        </authorList>
    </citation>
    <scope>NUCLEOTIDE SEQUENCE [LARGE SCALE GENOMIC DNA]</scope>
    <source>
        <strain evidence="3 4">JCM 16014</strain>
    </source>
</reference>
<keyword evidence="4" id="KW-1185">Reference proteome</keyword>
<dbReference type="PANTHER" id="PTHR35176">
    <property type="entry name" value="HEME OXYGENASE HI_0854-RELATED"/>
    <property type="match status" value="1"/>
</dbReference>
<dbReference type="Pfam" id="PF01243">
    <property type="entry name" value="PNPOx_N"/>
    <property type="match status" value="1"/>
</dbReference>
<dbReference type="EMBL" id="BAAAQN010000055">
    <property type="protein sequence ID" value="GAA2053026.1"/>
    <property type="molecule type" value="Genomic_DNA"/>
</dbReference>
<dbReference type="InterPro" id="IPR011576">
    <property type="entry name" value="Pyridox_Oxase_N"/>
</dbReference>
<dbReference type="InterPro" id="IPR052019">
    <property type="entry name" value="F420H2_bilvrd_red/Heme_oxyg"/>
</dbReference>
<feature type="domain" description="Pyridoxamine 5'-phosphate oxidase N-terminal" evidence="2">
    <location>
        <begin position="20"/>
        <end position="153"/>
    </location>
</feature>
<protein>
    <recommendedName>
        <fullName evidence="2">Pyridoxamine 5'-phosphate oxidase N-terminal domain-containing protein</fullName>
    </recommendedName>
</protein>
<keyword evidence="1" id="KW-0560">Oxidoreductase</keyword>
<evidence type="ECO:0000313" key="3">
    <source>
        <dbReference type="EMBL" id="GAA2053026.1"/>
    </source>
</evidence>
<proteinExistence type="predicted"/>
<evidence type="ECO:0000259" key="2">
    <source>
        <dbReference type="Pfam" id="PF01243"/>
    </source>
</evidence>
<dbReference type="PANTHER" id="PTHR35176:SF6">
    <property type="entry name" value="HEME OXYGENASE HI_0854-RELATED"/>
    <property type="match status" value="1"/>
</dbReference>
<name>A0ABN2V6X1_9ACTN</name>
<dbReference type="InterPro" id="IPR012349">
    <property type="entry name" value="Split_barrel_FMN-bd"/>
</dbReference>
<dbReference type="Proteomes" id="UP001500751">
    <property type="component" value="Unassembled WGS sequence"/>
</dbReference>
<comment type="caution">
    <text evidence="3">The sequence shown here is derived from an EMBL/GenBank/DDBJ whole genome shotgun (WGS) entry which is preliminary data.</text>
</comment>
<dbReference type="SUPFAM" id="SSF50475">
    <property type="entry name" value="FMN-binding split barrel"/>
    <property type="match status" value="1"/>
</dbReference>
<organism evidence="3 4">
    <name type="scientific">Catenulispora yoronensis</name>
    <dbReference type="NCBI Taxonomy" id="450799"/>
    <lineage>
        <taxon>Bacteria</taxon>
        <taxon>Bacillati</taxon>
        <taxon>Actinomycetota</taxon>
        <taxon>Actinomycetes</taxon>
        <taxon>Catenulisporales</taxon>
        <taxon>Catenulisporaceae</taxon>
        <taxon>Catenulispora</taxon>
    </lineage>
</organism>
<evidence type="ECO:0000313" key="4">
    <source>
        <dbReference type="Proteomes" id="UP001500751"/>
    </source>
</evidence>
<dbReference type="RefSeq" id="WP_344670075.1">
    <property type="nucleotide sequence ID" value="NZ_BAAAQN010000055.1"/>
</dbReference>
<gene>
    <name evidence="3" type="ORF">GCM10009839_70930</name>
</gene>
<accession>A0ABN2V6X1</accession>
<evidence type="ECO:0000256" key="1">
    <source>
        <dbReference type="ARBA" id="ARBA00023002"/>
    </source>
</evidence>
<sequence length="155" mass="17300">MTDAAHVLPDPATDFGAVTRRRLRQEEIVWLVTVNSAGVPQPNPVWFLWEPDEGDAWGDGSFLIFHRDSAARLRSMRERPTVALHFDGGVHDLEVMVFTGDVEFLATDHPGAGEVPGFEEKYRDRAAKYFKSSVGEAMAPYSVATRIRPAKVRGF</sequence>